<dbReference type="EMBL" id="JAFBCF010000001">
    <property type="protein sequence ID" value="MBM7797339.1"/>
    <property type="molecule type" value="Genomic_DNA"/>
</dbReference>
<sequence>MSEEWTGIRVTGIGSWPGEEMADAVKIAFAECPRLPYLPELPARGVGAQLVGRGAAALSGLAVDLQPAGWRLTGASSGDHLRAKALLRNDLDELEEQAQGYQGLLKYSFAGPWTLAAMMERPQGDRVLADHGARRELGESLAEGIVTLLAEMQRRLPGTQPVLQLDEPLLPSVLAGDIATASGFSRHRRVDRPEVGDSFAAFVTGLERVGVDAALTVHCCARGVPVELLHQSGVVGVGLDLELADSSTWDQLGAAMEGGLWLGAGALSTRGQLNADQVAASVLAPIRRLGLAPEVSSRMVLTPACGLAGLDQPAALRALRTLRTAADIVSDQLAA</sequence>
<name>A0ABS2REB0_9ACTN</name>
<comment type="caution">
    <text evidence="2">The sequence shown here is derived from an EMBL/GenBank/DDBJ whole genome shotgun (WGS) entry which is preliminary data.</text>
</comment>
<gene>
    <name evidence="2" type="ORF">JOE57_000260</name>
</gene>
<proteinExistence type="predicted"/>
<dbReference type="RefSeq" id="WP_204916049.1">
    <property type="nucleotide sequence ID" value="NZ_BAAAQP010000003.1"/>
</dbReference>
<organism evidence="2 3">
    <name type="scientific">Microlunatus panaciterrae</name>
    <dbReference type="NCBI Taxonomy" id="400768"/>
    <lineage>
        <taxon>Bacteria</taxon>
        <taxon>Bacillati</taxon>
        <taxon>Actinomycetota</taxon>
        <taxon>Actinomycetes</taxon>
        <taxon>Propionibacteriales</taxon>
        <taxon>Propionibacteriaceae</taxon>
        <taxon>Microlunatus</taxon>
    </lineage>
</organism>
<evidence type="ECO:0000256" key="1">
    <source>
        <dbReference type="SAM" id="Coils"/>
    </source>
</evidence>
<keyword evidence="1" id="KW-0175">Coiled coil</keyword>
<dbReference type="Proteomes" id="UP000704762">
    <property type="component" value="Unassembled WGS sequence"/>
</dbReference>
<dbReference type="SUPFAM" id="SSF51726">
    <property type="entry name" value="UROD/MetE-like"/>
    <property type="match status" value="1"/>
</dbReference>
<reference evidence="2 3" key="1">
    <citation type="submission" date="2021-01" db="EMBL/GenBank/DDBJ databases">
        <title>Sequencing the genomes of 1000 actinobacteria strains.</title>
        <authorList>
            <person name="Klenk H.-P."/>
        </authorList>
    </citation>
    <scope>NUCLEOTIDE SEQUENCE [LARGE SCALE GENOMIC DNA]</scope>
    <source>
        <strain evidence="2 3">DSM 18662</strain>
    </source>
</reference>
<feature type="coiled-coil region" evidence="1">
    <location>
        <begin position="77"/>
        <end position="104"/>
    </location>
</feature>
<evidence type="ECO:0000313" key="3">
    <source>
        <dbReference type="Proteomes" id="UP000704762"/>
    </source>
</evidence>
<keyword evidence="3" id="KW-1185">Reference proteome</keyword>
<evidence type="ECO:0000313" key="2">
    <source>
        <dbReference type="EMBL" id="MBM7797339.1"/>
    </source>
</evidence>
<accession>A0ABS2REB0</accession>
<dbReference type="InterPro" id="IPR038071">
    <property type="entry name" value="UROD/MetE-like_sf"/>
</dbReference>
<dbReference type="Gene3D" id="3.20.20.210">
    <property type="match status" value="1"/>
</dbReference>
<protein>
    <submittedName>
        <fullName evidence="2">Methionine synthase II (Cobalamin-independent)</fullName>
    </submittedName>
</protein>